<evidence type="ECO:0000256" key="1">
    <source>
        <dbReference type="ARBA" id="ARBA00023002"/>
    </source>
</evidence>
<evidence type="ECO:0000259" key="3">
    <source>
        <dbReference type="Pfam" id="PF09130"/>
    </source>
</evidence>
<gene>
    <name evidence="4" type="ORF">FKV68_16655</name>
</gene>
<evidence type="ECO:0000259" key="2">
    <source>
        <dbReference type="Pfam" id="PF03807"/>
    </source>
</evidence>
<dbReference type="GO" id="GO:0016491">
    <property type="term" value="F:oxidoreductase activity"/>
    <property type="evidence" value="ECO:0007669"/>
    <property type="project" value="UniProtKB-KW"/>
</dbReference>
<dbReference type="GO" id="GO:0050661">
    <property type="term" value="F:NADP binding"/>
    <property type="evidence" value="ECO:0007669"/>
    <property type="project" value="InterPro"/>
</dbReference>
<dbReference type="RefSeq" id="WP_180938873.1">
    <property type="nucleotide sequence ID" value="NZ_CP041238.1"/>
</dbReference>
<dbReference type="InterPro" id="IPR036291">
    <property type="entry name" value="NAD(P)-bd_dom_sf"/>
</dbReference>
<dbReference type="InterPro" id="IPR015814">
    <property type="entry name" value="Pgluconate_DH_NAD-bd_C"/>
</dbReference>
<dbReference type="Gene3D" id="3.40.50.720">
    <property type="entry name" value="NAD(P)-binding Rossmann-like Domain"/>
    <property type="match status" value="1"/>
</dbReference>
<dbReference type="EMBL" id="CP041238">
    <property type="protein sequence ID" value="QLL62959.1"/>
    <property type="molecule type" value="Genomic_DNA"/>
</dbReference>
<organism evidence="4 5">
    <name type="scientific">Sinorhizobium mexicanum</name>
    <dbReference type="NCBI Taxonomy" id="375549"/>
    <lineage>
        <taxon>Bacteria</taxon>
        <taxon>Pseudomonadati</taxon>
        <taxon>Pseudomonadota</taxon>
        <taxon>Alphaproteobacteria</taxon>
        <taxon>Hyphomicrobiales</taxon>
        <taxon>Rhizobiaceae</taxon>
        <taxon>Sinorhizobium/Ensifer group</taxon>
        <taxon>Sinorhizobium</taxon>
    </lineage>
</organism>
<dbReference type="Proteomes" id="UP000510721">
    <property type="component" value="Chromosome"/>
</dbReference>
<dbReference type="InterPro" id="IPR015815">
    <property type="entry name" value="HIBADH-related"/>
</dbReference>
<feature type="domain" description="Phosphogluconate dehydrogenase NAD-binding putative C-terminal" evidence="3">
    <location>
        <begin position="196"/>
        <end position="265"/>
    </location>
</feature>
<dbReference type="Pfam" id="PF03807">
    <property type="entry name" value="F420_oxidored"/>
    <property type="match status" value="1"/>
</dbReference>
<dbReference type="AlphaFoldDB" id="A0A859QTY1"/>
<dbReference type="PIRSF" id="PIRSF000103">
    <property type="entry name" value="HIBADH"/>
    <property type="match status" value="1"/>
</dbReference>
<dbReference type="Pfam" id="PF09130">
    <property type="entry name" value="DUF1932"/>
    <property type="match status" value="1"/>
</dbReference>
<dbReference type="SUPFAM" id="SSF48179">
    <property type="entry name" value="6-phosphogluconate dehydrogenase C-terminal domain-like"/>
    <property type="match status" value="1"/>
</dbReference>
<accession>A0A859QTY1</accession>
<dbReference type="InterPro" id="IPR013328">
    <property type="entry name" value="6PGD_dom2"/>
</dbReference>
<sequence>MTKIAFIGFGEAAQAMASGLAEEPGVSALSAFDIRFADGAQAPALSAKAAEWKVSTHAQIGEAVAAADIVLSLVVGSAAVHVGAEAGRVLKADQIFVDLNSISPDAKKKVGEALAQGGKAAFVEGAVMARVPPYKHKVPILLAGAAAERAAALLTKAGMDIEAVGTQIGQACAVKMIRSVIVKGVEALLIESLTAAEKAGVRERILDSISETFPGIDWRQTATYYIGRTQQHGARRVTEMKEAAATLESLGLRPVLSLAISETIKAAHEKLKASGLAFDKDYTELLAALAAEDEKAGGKAA</sequence>
<feature type="domain" description="Pyrroline-5-carboxylate reductase catalytic N-terminal" evidence="2">
    <location>
        <begin position="3"/>
        <end position="99"/>
    </location>
</feature>
<dbReference type="InterPro" id="IPR008927">
    <property type="entry name" value="6-PGluconate_DH-like_C_sf"/>
</dbReference>
<evidence type="ECO:0000313" key="5">
    <source>
        <dbReference type="Proteomes" id="UP000510721"/>
    </source>
</evidence>
<proteinExistence type="predicted"/>
<dbReference type="KEGG" id="emx:FKV68_16655"/>
<keyword evidence="5" id="KW-1185">Reference proteome</keyword>
<reference evidence="4 5" key="1">
    <citation type="submission" date="2019-06" db="EMBL/GenBank/DDBJ databases">
        <title>Complete genome sequence of Ensifer mexicanus ITTG R7 isolated from nodules of Acacia angustissima (Mill.) Kuntze.</title>
        <authorList>
            <person name="Rincon-Rosales R."/>
            <person name="Rogel M.A."/>
            <person name="Guerrero G."/>
            <person name="Rincon-Molina C.I."/>
            <person name="Lopez-Lopez A."/>
            <person name="Martinez-Romero E."/>
        </authorList>
    </citation>
    <scope>NUCLEOTIDE SEQUENCE [LARGE SCALE GENOMIC DNA]</scope>
    <source>
        <strain evidence="4 5">ITTG R7</strain>
    </source>
</reference>
<evidence type="ECO:0000313" key="4">
    <source>
        <dbReference type="EMBL" id="QLL62959.1"/>
    </source>
</evidence>
<keyword evidence="1" id="KW-0560">Oxidoreductase</keyword>
<name>A0A859QTY1_9HYPH</name>
<dbReference type="Gene3D" id="1.10.1040.10">
    <property type="entry name" value="N-(1-d-carboxylethyl)-l-norvaline Dehydrogenase, domain 2"/>
    <property type="match status" value="1"/>
</dbReference>
<dbReference type="InterPro" id="IPR028939">
    <property type="entry name" value="P5C_Rdtase_cat_N"/>
</dbReference>
<protein>
    <submittedName>
        <fullName evidence="4">NAD(P)-dependent oxidoreductase</fullName>
    </submittedName>
</protein>
<dbReference type="SUPFAM" id="SSF51735">
    <property type="entry name" value="NAD(P)-binding Rossmann-fold domains"/>
    <property type="match status" value="1"/>
</dbReference>